<name>A0ABX2PJK7_9RHOB</name>
<sequence>MIKISLSALATISYILTFLLNFFGVDIGIAEPEVATVMLYAALVGAGTLVTLILLAENGEDLTYPFLLTGLVSILAFFTIFLKVALAVLATVARIIVEADIFMNPMKFHALSTQVGMEYIPILILLFTPLASIFAKDAMRSA</sequence>
<accession>A0ABX2PJK7</accession>
<keyword evidence="1" id="KW-1133">Transmembrane helix</keyword>
<keyword evidence="1" id="KW-0472">Membrane</keyword>
<gene>
    <name evidence="2" type="ORF">HJ526_17305</name>
</gene>
<organism evidence="2 3">
    <name type="scientific">Donghicola mangrovi</name>
    <dbReference type="NCBI Taxonomy" id="2729614"/>
    <lineage>
        <taxon>Bacteria</taxon>
        <taxon>Pseudomonadati</taxon>
        <taxon>Pseudomonadota</taxon>
        <taxon>Alphaproteobacteria</taxon>
        <taxon>Rhodobacterales</taxon>
        <taxon>Roseobacteraceae</taxon>
        <taxon>Donghicola</taxon>
    </lineage>
</organism>
<evidence type="ECO:0000256" key="1">
    <source>
        <dbReference type="SAM" id="Phobius"/>
    </source>
</evidence>
<keyword evidence="1" id="KW-0812">Transmembrane</keyword>
<comment type="caution">
    <text evidence="2">The sequence shown here is derived from an EMBL/GenBank/DDBJ whole genome shotgun (WGS) entry which is preliminary data.</text>
</comment>
<evidence type="ECO:0000313" key="3">
    <source>
        <dbReference type="Proteomes" id="UP000523601"/>
    </source>
</evidence>
<evidence type="ECO:0000313" key="2">
    <source>
        <dbReference type="EMBL" id="NVO29182.1"/>
    </source>
</evidence>
<feature type="transmembrane region" description="Helical" evidence="1">
    <location>
        <begin position="7"/>
        <end position="25"/>
    </location>
</feature>
<feature type="transmembrane region" description="Helical" evidence="1">
    <location>
        <begin position="117"/>
        <end position="135"/>
    </location>
</feature>
<reference evidence="2 3" key="1">
    <citation type="submission" date="2020-04" db="EMBL/GenBank/DDBJ databases">
        <title>Donghicola sp., a member of the Rhodobacteraceae family isolated from mangrove forest in Thailand.</title>
        <authorList>
            <person name="Charoenyingcharoen P."/>
            <person name="Yukphan P."/>
        </authorList>
    </citation>
    <scope>NUCLEOTIDE SEQUENCE [LARGE SCALE GENOMIC DNA]</scope>
    <source>
        <strain evidence="2 3">C2-DW-16</strain>
    </source>
</reference>
<dbReference type="RefSeq" id="WP_176855827.1">
    <property type="nucleotide sequence ID" value="NZ_JABCJD010000011.1"/>
</dbReference>
<feature type="transmembrane region" description="Helical" evidence="1">
    <location>
        <begin position="68"/>
        <end position="97"/>
    </location>
</feature>
<feature type="transmembrane region" description="Helical" evidence="1">
    <location>
        <begin position="37"/>
        <end position="56"/>
    </location>
</feature>
<dbReference type="Proteomes" id="UP000523601">
    <property type="component" value="Unassembled WGS sequence"/>
</dbReference>
<proteinExistence type="predicted"/>
<protein>
    <submittedName>
        <fullName evidence="2">Uncharacterized protein</fullName>
    </submittedName>
</protein>
<keyword evidence="3" id="KW-1185">Reference proteome</keyword>
<dbReference type="EMBL" id="JABCJD010000011">
    <property type="protein sequence ID" value="NVO29182.1"/>
    <property type="molecule type" value="Genomic_DNA"/>
</dbReference>